<proteinExistence type="predicted"/>
<accession>A0A382U5L9</accession>
<dbReference type="EMBL" id="UINC01141707">
    <property type="protein sequence ID" value="SVD29604.1"/>
    <property type="molecule type" value="Genomic_DNA"/>
</dbReference>
<dbReference type="InterPro" id="IPR001763">
    <property type="entry name" value="Rhodanese-like_dom"/>
</dbReference>
<dbReference type="SUPFAM" id="SSF52821">
    <property type="entry name" value="Rhodanese/Cell cycle control phosphatase"/>
    <property type="match status" value="1"/>
</dbReference>
<evidence type="ECO:0000313" key="2">
    <source>
        <dbReference type="EMBL" id="SVD29604.1"/>
    </source>
</evidence>
<dbReference type="AlphaFoldDB" id="A0A382U5L9"/>
<dbReference type="Gene3D" id="3.40.250.10">
    <property type="entry name" value="Rhodanese-like domain"/>
    <property type="match status" value="1"/>
</dbReference>
<dbReference type="PANTHER" id="PTHR43629">
    <property type="entry name" value="PEPTIDYL-PROLYL CIS-TRANS ISOMERASE"/>
    <property type="match status" value="1"/>
</dbReference>
<gene>
    <name evidence="2" type="ORF">METZ01_LOCUS382458</name>
</gene>
<sequence>LNPDHSLAIYCHHGMRSMQVANFLLSKGFKSIVNLQGGIDAWSREIDTSLERY</sequence>
<protein>
    <recommendedName>
        <fullName evidence="1">Rhodanese domain-containing protein</fullName>
    </recommendedName>
</protein>
<reference evidence="2" key="1">
    <citation type="submission" date="2018-05" db="EMBL/GenBank/DDBJ databases">
        <authorList>
            <person name="Lanie J.A."/>
            <person name="Ng W.-L."/>
            <person name="Kazmierczak K.M."/>
            <person name="Andrzejewski T.M."/>
            <person name="Davidsen T.M."/>
            <person name="Wayne K.J."/>
            <person name="Tettelin H."/>
            <person name="Glass J.I."/>
            <person name="Rusch D."/>
            <person name="Podicherti R."/>
            <person name="Tsui H.-C.T."/>
            <person name="Winkler M.E."/>
        </authorList>
    </citation>
    <scope>NUCLEOTIDE SEQUENCE</scope>
</reference>
<dbReference type="InterPro" id="IPR052204">
    <property type="entry name" value="PpiC/parvulin_rotamase"/>
</dbReference>
<organism evidence="2">
    <name type="scientific">marine metagenome</name>
    <dbReference type="NCBI Taxonomy" id="408172"/>
    <lineage>
        <taxon>unclassified sequences</taxon>
        <taxon>metagenomes</taxon>
        <taxon>ecological metagenomes</taxon>
    </lineage>
</organism>
<dbReference type="PROSITE" id="PS50206">
    <property type="entry name" value="RHODANESE_3"/>
    <property type="match status" value="1"/>
</dbReference>
<dbReference type="InterPro" id="IPR036873">
    <property type="entry name" value="Rhodanese-like_dom_sf"/>
</dbReference>
<dbReference type="Pfam" id="PF00581">
    <property type="entry name" value="Rhodanese"/>
    <property type="match status" value="1"/>
</dbReference>
<dbReference type="PANTHER" id="PTHR43629:SF2">
    <property type="entry name" value="RHODANESE-LIKE_PPIC DOMAIN-CONTAINING PROTEIN 12, CHLOROPLASTIC"/>
    <property type="match status" value="1"/>
</dbReference>
<evidence type="ECO:0000259" key="1">
    <source>
        <dbReference type="PROSITE" id="PS50206"/>
    </source>
</evidence>
<name>A0A382U5L9_9ZZZZ</name>
<feature type="domain" description="Rhodanese" evidence="1">
    <location>
        <begin position="1"/>
        <end position="51"/>
    </location>
</feature>
<feature type="non-terminal residue" evidence="2">
    <location>
        <position position="1"/>
    </location>
</feature>